<dbReference type="Proteomes" id="UP000001449">
    <property type="component" value="Chromosome 1"/>
</dbReference>
<accession>B8BSN6</accession>
<dbReference type="OMA" id="RAYDFRI"/>
<organism evidence="2 3">
    <name type="scientific">Thalassiosira pseudonana</name>
    <name type="common">Marine diatom</name>
    <name type="synonym">Cyclotella nana</name>
    <dbReference type="NCBI Taxonomy" id="35128"/>
    <lineage>
        <taxon>Eukaryota</taxon>
        <taxon>Sar</taxon>
        <taxon>Stramenopiles</taxon>
        <taxon>Ochrophyta</taxon>
        <taxon>Bacillariophyta</taxon>
        <taxon>Coscinodiscophyceae</taxon>
        <taxon>Thalassiosirophycidae</taxon>
        <taxon>Thalassiosirales</taxon>
        <taxon>Thalassiosiraceae</taxon>
        <taxon>Thalassiosira</taxon>
    </lineage>
</organism>
<evidence type="ECO:0000313" key="2">
    <source>
        <dbReference type="EMBL" id="EED96752.1"/>
    </source>
</evidence>
<reference evidence="2 3" key="1">
    <citation type="journal article" date="2004" name="Science">
        <title>The genome of the diatom Thalassiosira pseudonana: ecology, evolution, and metabolism.</title>
        <authorList>
            <person name="Armbrust E.V."/>
            <person name="Berges J.A."/>
            <person name="Bowler C."/>
            <person name="Green B.R."/>
            <person name="Martinez D."/>
            <person name="Putnam N.H."/>
            <person name="Zhou S."/>
            <person name="Allen A.E."/>
            <person name="Apt K.E."/>
            <person name="Bechner M."/>
            <person name="Brzezinski M.A."/>
            <person name="Chaal B.K."/>
            <person name="Chiovitti A."/>
            <person name="Davis A.K."/>
            <person name="Demarest M.S."/>
            <person name="Detter J.C."/>
            <person name="Glavina T."/>
            <person name="Goodstein D."/>
            <person name="Hadi M.Z."/>
            <person name="Hellsten U."/>
            <person name="Hildebrand M."/>
            <person name="Jenkins B.D."/>
            <person name="Jurka J."/>
            <person name="Kapitonov V.V."/>
            <person name="Kroger N."/>
            <person name="Lau W.W."/>
            <person name="Lane T.W."/>
            <person name="Larimer F.W."/>
            <person name="Lippmeier J.C."/>
            <person name="Lucas S."/>
            <person name="Medina M."/>
            <person name="Montsant A."/>
            <person name="Obornik M."/>
            <person name="Parker M.S."/>
            <person name="Palenik B."/>
            <person name="Pazour G.J."/>
            <person name="Richardson P.M."/>
            <person name="Rynearson T.A."/>
            <person name="Saito M.A."/>
            <person name="Schwartz D.C."/>
            <person name="Thamatrakoln K."/>
            <person name="Valentin K."/>
            <person name="Vardi A."/>
            <person name="Wilkerson F.P."/>
            <person name="Rokhsar D.S."/>
        </authorList>
    </citation>
    <scope>NUCLEOTIDE SEQUENCE [LARGE SCALE GENOMIC DNA]</scope>
    <source>
        <strain evidence="2 3">CCMP1335</strain>
    </source>
</reference>
<proteinExistence type="predicted"/>
<feature type="region of interest" description="Disordered" evidence="1">
    <location>
        <begin position="399"/>
        <end position="436"/>
    </location>
</feature>
<feature type="compositionally biased region" description="Low complexity" evidence="1">
    <location>
        <begin position="680"/>
        <end position="693"/>
    </location>
</feature>
<dbReference type="AlphaFoldDB" id="B8BSN6"/>
<evidence type="ECO:0000313" key="3">
    <source>
        <dbReference type="Proteomes" id="UP000001449"/>
    </source>
</evidence>
<dbReference type="RefSeq" id="XP_002287111.1">
    <property type="nucleotide sequence ID" value="XM_002287075.1"/>
</dbReference>
<dbReference type="eggNOG" id="ENOG502S69N">
    <property type="taxonomic scope" value="Eukaryota"/>
</dbReference>
<gene>
    <name evidence="2" type="ORF">THAPSDRAFT_2045</name>
</gene>
<feature type="region of interest" description="Disordered" evidence="1">
    <location>
        <begin position="886"/>
        <end position="910"/>
    </location>
</feature>
<sequence length="910" mass="95643">VIDNESGECTSGSSDDSATITVRFTTLTTGTFRGAPLRLRHSTIQPNGKVMKCPPTSISITYATKGRNAGKIVKLVNDVVLDRQFGNTKGLSGIAGAAICAGVPLNEWELSPPLVAMGKFFGRPMKQIDEQSGGDVGMPPFPDSVMIQLAKGVTASSFGLDDPDLLSIDFTYLEPLMGPLKKEAYVELFTTKYNVRDAVPDLDYQFQNYRVDPYDPFRVWVDTRAKGTRIGPIGAKALPANIQSAKFESPPECMSFTFDADGYCKRITAASVLDPLLGNTGLLGGVYGILYATGTPEIVLKTRTVDLILNRSQKAILKEITGVGVDGYRLTDGRVVNGLPGRVLALPSSLSASSTPFWLSPSVSESSEEVSKPPTSASGSPFFAEISSTKKSTTLAIPKSTPTISLGSTKSTATDSSLKPYPPKASSPVSKLSETNPEFKAATKTTLISTDPQDPVTEAFSSFFGTTEVTDGSVARTSPVESADTTASGSERSKIRQLKEAAQIERQKAAEAKQKADAINAETEKTKTTASSAISSTPNESSKESSILSFVPPSPKAVATPSKSSPSKTSSPTALTPTKKSSPTFNLFSSSFASSSTTQTTSKGASKTTAVSSSPKRSPTLSLFGSSPLPKATAAKPKPKGSTQVNRKPPVKTKRATTFSIAGVGGGPVPKKKAKKQTPKTKAAPTTQQKGTQSPPFNLFGGGNASSNKSVSFTPKATSASTGFSFRMSAPKKATVENKTPAMTSPTFSLFVKEGRKSVATQPAKPPPMAAKSVPTDTAANTSPTFNLFGSIESTSSSTKQTPRKASLNSKSTVESSSKKKVSSFGELFGGGGGTEKSFVSKSTTPSAPKGVPTLRQWKVNDDGSIEARIYDSLAFRQGMAITTSPIGNKKSISKGNVVQTKSGSKYYLE</sequence>
<dbReference type="GeneID" id="7445064"/>
<feature type="compositionally biased region" description="Polar residues" evidence="1">
    <location>
        <begin position="467"/>
        <end position="490"/>
    </location>
</feature>
<dbReference type="KEGG" id="tps:THAPSDRAFT_2045"/>
<feature type="compositionally biased region" description="Basic and acidic residues" evidence="1">
    <location>
        <begin position="491"/>
        <end position="527"/>
    </location>
</feature>
<feature type="compositionally biased region" description="Low complexity" evidence="1">
    <location>
        <begin position="556"/>
        <end position="614"/>
    </location>
</feature>
<feature type="compositionally biased region" description="Polar residues" evidence="1">
    <location>
        <begin position="399"/>
        <end position="417"/>
    </location>
</feature>
<dbReference type="EMBL" id="CM000638">
    <property type="protein sequence ID" value="EED96752.1"/>
    <property type="molecule type" value="Genomic_DNA"/>
</dbReference>
<feature type="compositionally biased region" description="Polar residues" evidence="1">
    <location>
        <begin position="775"/>
        <end position="801"/>
    </location>
</feature>
<feature type="compositionally biased region" description="Polar residues" evidence="1">
    <location>
        <begin position="894"/>
        <end position="904"/>
    </location>
</feature>
<feature type="compositionally biased region" description="Polar residues" evidence="1">
    <location>
        <begin position="705"/>
        <end position="721"/>
    </location>
</feature>
<dbReference type="PaxDb" id="35128-Thaps2045"/>
<keyword evidence="3" id="KW-1185">Reference proteome</keyword>
<feature type="region of interest" description="Disordered" evidence="1">
    <location>
        <begin position="756"/>
        <end position="855"/>
    </location>
</feature>
<dbReference type="InParanoid" id="B8BSN6"/>
<dbReference type="HOGENOM" id="CLU_319493_0_0_1"/>
<feature type="non-terminal residue" evidence="2">
    <location>
        <position position="910"/>
    </location>
</feature>
<feature type="region of interest" description="Disordered" evidence="1">
    <location>
        <begin position="467"/>
        <end position="721"/>
    </location>
</feature>
<protein>
    <submittedName>
        <fullName evidence="2">Uncharacterized protein</fullName>
    </submittedName>
</protein>
<name>B8BSN6_THAPS</name>
<reference evidence="2 3" key="2">
    <citation type="journal article" date="2008" name="Nature">
        <title>The Phaeodactylum genome reveals the evolutionary history of diatom genomes.</title>
        <authorList>
            <person name="Bowler C."/>
            <person name="Allen A.E."/>
            <person name="Badger J.H."/>
            <person name="Grimwood J."/>
            <person name="Jabbari K."/>
            <person name="Kuo A."/>
            <person name="Maheswari U."/>
            <person name="Martens C."/>
            <person name="Maumus F."/>
            <person name="Otillar R.P."/>
            <person name="Rayko E."/>
            <person name="Salamov A."/>
            <person name="Vandepoele K."/>
            <person name="Beszteri B."/>
            <person name="Gruber A."/>
            <person name="Heijde M."/>
            <person name="Katinka M."/>
            <person name="Mock T."/>
            <person name="Valentin K."/>
            <person name="Verret F."/>
            <person name="Berges J.A."/>
            <person name="Brownlee C."/>
            <person name="Cadoret J.P."/>
            <person name="Chiovitti A."/>
            <person name="Choi C.J."/>
            <person name="Coesel S."/>
            <person name="De Martino A."/>
            <person name="Detter J.C."/>
            <person name="Durkin C."/>
            <person name="Falciatore A."/>
            <person name="Fournet J."/>
            <person name="Haruta M."/>
            <person name="Huysman M.J."/>
            <person name="Jenkins B.D."/>
            <person name="Jiroutova K."/>
            <person name="Jorgensen R.E."/>
            <person name="Joubert Y."/>
            <person name="Kaplan A."/>
            <person name="Kroger N."/>
            <person name="Kroth P.G."/>
            <person name="La Roche J."/>
            <person name="Lindquist E."/>
            <person name="Lommer M."/>
            <person name="Martin-Jezequel V."/>
            <person name="Lopez P.J."/>
            <person name="Lucas S."/>
            <person name="Mangogna M."/>
            <person name="McGinnis K."/>
            <person name="Medlin L.K."/>
            <person name="Montsant A."/>
            <person name="Oudot-Le Secq M.P."/>
            <person name="Napoli C."/>
            <person name="Obornik M."/>
            <person name="Parker M.S."/>
            <person name="Petit J.L."/>
            <person name="Porcel B.M."/>
            <person name="Poulsen N."/>
            <person name="Robison M."/>
            <person name="Rychlewski L."/>
            <person name="Rynearson T.A."/>
            <person name="Schmutz J."/>
            <person name="Shapiro H."/>
            <person name="Siaut M."/>
            <person name="Stanley M."/>
            <person name="Sussman M.R."/>
            <person name="Taylor A.R."/>
            <person name="Vardi A."/>
            <person name="von Dassow P."/>
            <person name="Vyverman W."/>
            <person name="Willis A."/>
            <person name="Wyrwicz L.S."/>
            <person name="Rokhsar D.S."/>
            <person name="Weissenbach J."/>
            <person name="Armbrust E.V."/>
            <person name="Green B.R."/>
            <person name="Van de Peer Y."/>
            <person name="Grigoriev I.V."/>
        </authorList>
    </citation>
    <scope>NUCLEOTIDE SEQUENCE [LARGE SCALE GENOMIC DNA]</scope>
    <source>
        <strain evidence="2 3">CCMP1335</strain>
    </source>
</reference>
<dbReference type="STRING" id="35128.B8BSN6"/>
<feature type="compositionally biased region" description="Polar residues" evidence="1">
    <location>
        <begin position="615"/>
        <end position="625"/>
    </location>
</feature>
<feature type="compositionally biased region" description="Basic residues" evidence="1">
    <location>
        <begin position="670"/>
        <end position="679"/>
    </location>
</feature>
<feature type="compositionally biased region" description="Polar residues" evidence="1">
    <location>
        <begin position="427"/>
        <end position="436"/>
    </location>
</feature>
<feature type="compositionally biased region" description="Polar residues" evidence="1">
    <location>
        <begin position="838"/>
        <end position="847"/>
    </location>
</feature>
<evidence type="ECO:0000256" key="1">
    <source>
        <dbReference type="SAM" id="MobiDB-lite"/>
    </source>
</evidence>
<feature type="compositionally biased region" description="Low complexity" evidence="1">
    <location>
        <begin position="528"/>
        <end position="546"/>
    </location>
</feature>